<gene>
    <name evidence="4" type="ORF">TIS948_LOCUS11386</name>
</gene>
<dbReference type="GO" id="GO:1990481">
    <property type="term" value="P:mRNA pseudouridine synthesis"/>
    <property type="evidence" value="ECO:0007669"/>
    <property type="project" value="TreeGrafter"/>
</dbReference>
<dbReference type="GO" id="GO:0005737">
    <property type="term" value="C:cytoplasm"/>
    <property type="evidence" value="ECO:0007669"/>
    <property type="project" value="TreeGrafter"/>
</dbReference>
<dbReference type="PANTHER" id="PTHR11142:SF5">
    <property type="entry name" value="TRNA PSEUDOURIDINE(38_39) SYNTHASE"/>
    <property type="match status" value="1"/>
</dbReference>
<dbReference type="OrthoDB" id="25767at2759"/>
<feature type="region of interest" description="Disordered" evidence="3">
    <location>
        <begin position="1"/>
        <end position="23"/>
    </location>
</feature>
<protein>
    <submittedName>
        <fullName evidence="4">Uncharacterized protein</fullName>
    </submittedName>
</protein>
<dbReference type="InterPro" id="IPR020103">
    <property type="entry name" value="PsdUridine_synth_cat_dom_sf"/>
</dbReference>
<evidence type="ECO:0000256" key="2">
    <source>
        <dbReference type="SAM" id="Coils"/>
    </source>
</evidence>
<evidence type="ECO:0000256" key="1">
    <source>
        <dbReference type="ARBA" id="ARBA00023235"/>
    </source>
</evidence>
<feature type="coiled-coil region" evidence="2">
    <location>
        <begin position="29"/>
        <end position="63"/>
    </location>
</feature>
<evidence type="ECO:0000313" key="4">
    <source>
        <dbReference type="EMBL" id="CAF3181667.1"/>
    </source>
</evidence>
<keyword evidence="2" id="KW-0175">Coiled coil</keyword>
<dbReference type="PANTHER" id="PTHR11142">
    <property type="entry name" value="PSEUDOURIDYLATE SYNTHASE"/>
    <property type="match status" value="1"/>
</dbReference>
<proteinExistence type="predicted"/>
<dbReference type="GO" id="GO:0009982">
    <property type="term" value="F:pseudouridine synthase activity"/>
    <property type="evidence" value="ECO:0007669"/>
    <property type="project" value="InterPro"/>
</dbReference>
<evidence type="ECO:0000313" key="5">
    <source>
        <dbReference type="Proteomes" id="UP000663825"/>
    </source>
</evidence>
<comment type="caution">
    <text evidence="4">The sequence shown here is derived from an EMBL/GenBank/DDBJ whole genome shotgun (WGS) entry which is preliminary data.</text>
</comment>
<dbReference type="InterPro" id="IPR020094">
    <property type="entry name" value="TruA/RsuA/RluB/E/F_N"/>
</dbReference>
<dbReference type="SUPFAM" id="SSF55120">
    <property type="entry name" value="Pseudouridine synthase"/>
    <property type="match status" value="1"/>
</dbReference>
<name>A0A817PYU3_9BILA</name>
<dbReference type="Gene3D" id="3.30.70.580">
    <property type="entry name" value="Pseudouridine synthase I, catalytic domain, N-terminal subdomain"/>
    <property type="match status" value="1"/>
</dbReference>
<dbReference type="EMBL" id="CAJNXB010001599">
    <property type="protein sequence ID" value="CAF3181667.1"/>
    <property type="molecule type" value="Genomic_DNA"/>
</dbReference>
<dbReference type="GO" id="GO:0003723">
    <property type="term" value="F:RNA binding"/>
    <property type="evidence" value="ECO:0007669"/>
    <property type="project" value="InterPro"/>
</dbReference>
<dbReference type="GO" id="GO:0031119">
    <property type="term" value="P:tRNA pseudouridine synthesis"/>
    <property type="evidence" value="ECO:0007669"/>
    <property type="project" value="TreeGrafter"/>
</dbReference>
<evidence type="ECO:0000256" key="3">
    <source>
        <dbReference type="SAM" id="MobiDB-lite"/>
    </source>
</evidence>
<dbReference type="InterPro" id="IPR001406">
    <property type="entry name" value="PsdUridine_synth_TruA"/>
</dbReference>
<keyword evidence="1" id="KW-0413">Isomerase</keyword>
<dbReference type="AlphaFoldDB" id="A0A817PYU3"/>
<dbReference type="Proteomes" id="UP000663825">
    <property type="component" value="Unassembled WGS sequence"/>
</dbReference>
<organism evidence="4 5">
    <name type="scientific">Rotaria socialis</name>
    <dbReference type="NCBI Taxonomy" id="392032"/>
    <lineage>
        <taxon>Eukaryota</taxon>
        <taxon>Metazoa</taxon>
        <taxon>Spiralia</taxon>
        <taxon>Gnathifera</taxon>
        <taxon>Rotifera</taxon>
        <taxon>Eurotatoria</taxon>
        <taxon>Bdelloidea</taxon>
        <taxon>Philodinida</taxon>
        <taxon>Philodinidae</taxon>
        <taxon>Rotaria</taxon>
    </lineage>
</organism>
<dbReference type="GO" id="GO:0005634">
    <property type="term" value="C:nucleus"/>
    <property type="evidence" value="ECO:0007669"/>
    <property type="project" value="TreeGrafter"/>
</dbReference>
<reference evidence="4" key="1">
    <citation type="submission" date="2021-02" db="EMBL/GenBank/DDBJ databases">
        <authorList>
            <person name="Nowell W R."/>
        </authorList>
    </citation>
    <scope>NUCLEOTIDE SEQUENCE</scope>
</reference>
<sequence>MSNKEIKNPKRKLKSDDDQDDEKWSKLSREQIIQRCQQLEKHVDQLRNTIVKKKEKKSNEKNTKSMRPFDFSKHPKRHIFLKFFYLGWEYHGFVVQETTSQTVEDFLFDALIKTRLIEQRATVSTYSICDMARTCRNNELSSSSSSSSKYF</sequence>
<accession>A0A817PYU3</accession>